<dbReference type="PROSITE" id="PS50075">
    <property type="entry name" value="CARRIER"/>
    <property type="match status" value="1"/>
</dbReference>
<dbReference type="SUPFAM" id="SSF52151">
    <property type="entry name" value="FabD/lysophospholipase-like"/>
    <property type="match status" value="1"/>
</dbReference>
<dbReference type="InterPro" id="IPR016036">
    <property type="entry name" value="Malonyl_transacylase_ACP-bd"/>
</dbReference>
<evidence type="ECO:0000256" key="3">
    <source>
        <dbReference type="ARBA" id="ARBA00022450"/>
    </source>
</evidence>
<feature type="domain" description="PKS/mFAS DH" evidence="12">
    <location>
        <begin position="889"/>
        <end position="1151"/>
    </location>
</feature>
<feature type="active site" description="Proton acceptor; for dehydratase activity" evidence="9">
    <location>
        <position position="921"/>
    </location>
</feature>
<dbReference type="SMART" id="SM00829">
    <property type="entry name" value="PKS_ER"/>
    <property type="match status" value="1"/>
</dbReference>
<dbReference type="Pfam" id="PF13602">
    <property type="entry name" value="ADH_zinc_N_2"/>
    <property type="match status" value="1"/>
</dbReference>
<dbReference type="InterPro" id="IPR049551">
    <property type="entry name" value="PKS_DH_C"/>
</dbReference>
<evidence type="ECO:0000313" key="14">
    <source>
        <dbReference type="Proteomes" id="UP001500689"/>
    </source>
</evidence>
<dbReference type="InterPro" id="IPR057326">
    <property type="entry name" value="KR_dom"/>
</dbReference>
<dbReference type="PROSITE" id="PS52004">
    <property type="entry name" value="KS3_2"/>
    <property type="match status" value="1"/>
</dbReference>
<organism evidence="13 14">
    <name type="scientific">Amycolatopsis ultiminotia</name>
    <dbReference type="NCBI Taxonomy" id="543629"/>
    <lineage>
        <taxon>Bacteria</taxon>
        <taxon>Bacillati</taxon>
        <taxon>Actinomycetota</taxon>
        <taxon>Actinomycetes</taxon>
        <taxon>Pseudonocardiales</taxon>
        <taxon>Pseudonocardiaceae</taxon>
        <taxon>Amycolatopsis</taxon>
    </lineage>
</organism>
<dbReference type="Pfam" id="PF00698">
    <property type="entry name" value="Acyl_transf_1"/>
    <property type="match status" value="1"/>
</dbReference>
<evidence type="ECO:0000313" key="13">
    <source>
        <dbReference type="EMBL" id="GAA3584725.1"/>
    </source>
</evidence>
<dbReference type="Gene3D" id="3.30.70.3290">
    <property type="match status" value="1"/>
</dbReference>
<dbReference type="InterPro" id="IPR014030">
    <property type="entry name" value="Ketoacyl_synth_N"/>
</dbReference>
<dbReference type="Gene3D" id="3.10.129.110">
    <property type="entry name" value="Polyketide synthase dehydratase"/>
    <property type="match status" value="1"/>
</dbReference>
<keyword evidence="14" id="KW-1185">Reference proteome</keyword>
<dbReference type="Pfam" id="PF00109">
    <property type="entry name" value="ketoacyl-synt"/>
    <property type="match status" value="1"/>
</dbReference>
<keyword evidence="6" id="KW-0045">Antibiotic biosynthesis</keyword>
<dbReference type="InterPro" id="IPR036736">
    <property type="entry name" value="ACP-like_sf"/>
</dbReference>
<keyword evidence="3" id="KW-0596">Phosphopantetheine</keyword>
<dbReference type="InterPro" id="IPR016035">
    <property type="entry name" value="Acyl_Trfase/lysoPLipase"/>
</dbReference>
<evidence type="ECO:0000256" key="9">
    <source>
        <dbReference type="PROSITE-ProRule" id="PRU01363"/>
    </source>
</evidence>
<evidence type="ECO:0000256" key="2">
    <source>
        <dbReference type="ARBA" id="ARBA00004792"/>
    </source>
</evidence>
<comment type="cofactor">
    <cofactor evidence="1">
        <name>pantetheine 4'-phosphate</name>
        <dbReference type="ChEBI" id="CHEBI:47942"/>
    </cofactor>
</comment>
<dbReference type="SUPFAM" id="SSF51735">
    <property type="entry name" value="NAD(P)-binding Rossmann-fold domains"/>
    <property type="match status" value="3"/>
</dbReference>
<evidence type="ECO:0000259" key="11">
    <source>
        <dbReference type="PROSITE" id="PS52004"/>
    </source>
</evidence>
<dbReference type="SUPFAM" id="SSF50129">
    <property type="entry name" value="GroES-like"/>
    <property type="match status" value="1"/>
</dbReference>
<feature type="domain" description="Ketosynthase family 3 (KS3)" evidence="11">
    <location>
        <begin position="33"/>
        <end position="453"/>
    </location>
</feature>
<dbReference type="Pfam" id="PF21089">
    <property type="entry name" value="PKS_DH_N"/>
    <property type="match status" value="1"/>
</dbReference>
<feature type="domain" description="Carrier" evidence="10">
    <location>
        <begin position="1926"/>
        <end position="2001"/>
    </location>
</feature>
<dbReference type="SMART" id="SM00823">
    <property type="entry name" value="PKS_PP"/>
    <property type="match status" value="1"/>
</dbReference>
<dbReference type="Gene3D" id="3.90.180.10">
    <property type="entry name" value="Medium-chain alcohol dehydrogenases, catalytic domain"/>
    <property type="match status" value="1"/>
</dbReference>
<dbReference type="InterPro" id="IPR015083">
    <property type="entry name" value="NorB/c/GfsB-D-like_docking"/>
</dbReference>
<accession>A0ABP6YL11</accession>
<dbReference type="PROSITE" id="PS52019">
    <property type="entry name" value="PKS_MFAS_DH"/>
    <property type="match status" value="1"/>
</dbReference>
<dbReference type="InterPro" id="IPR011032">
    <property type="entry name" value="GroES-like_sf"/>
</dbReference>
<dbReference type="SMART" id="SM00827">
    <property type="entry name" value="PKS_AT"/>
    <property type="match status" value="1"/>
</dbReference>
<comment type="pathway">
    <text evidence="2">Antibiotic biosynthesis.</text>
</comment>
<evidence type="ECO:0000256" key="5">
    <source>
        <dbReference type="ARBA" id="ARBA00022679"/>
    </source>
</evidence>
<dbReference type="Pfam" id="PF00550">
    <property type="entry name" value="PP-binding"/>
    <property type="match status" value="1"/>
</dbReference>
<dbReference type="InterPro" id="IPR009081">
    <property type="entry name" value="PP-bd_ACP"/>
</dbReference>
<dbReference type="SMART" id="SM00826">
    <property type="entry name" value="PKS_DH"/>
    <property type="match status" value="1"/>
</dbReference>
<keyword evidence="4" id="KW-0597">Phosphoprotein</keyword>
<dbReference type="SUPFAM" id="SSF101173">
    <property type="entry name" value="Docking domain B of the erythromycin polyketide synthase (DEBS)"/>
    <property type="match status" value="1"/>
</dbReference>
<evidence type="ECO:0000259" key="12">
    <source>
        <dbReference type="PROSITE" id="PS52019"/>
    </source>
</evidence>
<keyword evidence="8" id="KW-0012">Acyltransferase</keyword>
<dbReference type="Gene3D" id="3.40.47.10">
    <property type="match status" value="1"/>
</dbReference>
<dbReference type="InterPro" id="IPR020806">
    <property type="entry name" value="PKS_PP-bd"/>
</dbReference>
<dbReference type="PROSITE" id="PS00012">
    <property type="entry name" value="PHOSPHOPANTETHEINE"/>
    <property type="match status" value="1"/>
</dbReference>
<dbReference type="InterPro" id="IPR013968">
    <property type="entry name" value="PKS_KR"/>
</dbReference>
<dbReference type="Gene3D" id="3.40.50.11460">
    <property type="match status" value="1"/>
</dbReference>
<dbReference type="InterPro" id="IPR050091">
    <property type="entry name" value="PKS_NRPS_Biosynth_Enz"/>
</dbReference>
<dbReference type="SMART" id="SM00822">
    <property type="entry name" value="PKS_KR"/>
    <property type="match status" value="1"/>
</dbReference>
<evidence type="ECO:0000256" key="8">
    <source>
        <dbReference type="ARBA" id="ARBA00023315"/>
    </source>
</evidence>
<keyword evidence="7" id="KW-0511">Multifunctional enzyme</keyword>
<feature type="active site" description="Proton donor; for dehydratase activity" evidence="9">
    <location>
        <position position="1080"/>
    </location>
</feature>
<dbReference type="EMBL" id="BAAAZN010000030">
    <property type="protein sequence ID" value="GAA3584725.1"/>
    <property type="molecule type" value="Genomic_DNA"/>
</dbReference>
<dbReference type="Gene3D" id="1.10.1200.10">
    <property type="entry name" value="ACP-like"/>
    <property type="match status" value="1"/>
</dbReference>
<feature type="region of interest" description="C-terminal hotdog fold" evidence="9">
    <location>
        <begin position="1021"/>
        <end position="1151"/>
    </location>
</feature>
<dbReference type="SUPFAM" id="SSF55048">
    <property type="entry name" value="Probable ACP-binding domain of malonyl-CoA ACP transacylase"/>
    <property type="match status" value="1"/>
</dbReference>
<evidence type="ECO:0000256" key="6">
    <source>
        <dbReference type="ARBA" id="ARBA00023194"/>
    </source>
</evidence>
<gene>
    <name evidence="13" type="ORF">GCM10022222_81720</name>
</gene>
<dbReference type="InterPro" id="IPR018201">
    <property type="entry name" value="Ketoacyl_synth_AS"/>
</dbReference>
<dbReference type="Gene3D" id="3.40.50.720">
    <property type="entry name" value="NAD(P)-binding Rossmann-like Domain"/>
    <property type="match status" value="1"/>
</dbReference>
<feature type="region of interest" description="N-terminal hotdog fold" evidence="9">
    <location>
        <begin position="889"/>
        <end position="1009"/>
    </location>
</feature>
<comment type="caution">
    <text evidence="13">The sequence shown here is derived from an EMBL/GenBank/DDBJ whole genome shotgun (WGS) entry which is preliminary data.</text>
</comment>
<dbReference type="InterPro" id="IPR036291">
    <property type="entry name" value="NAD(P)-bd_dom_sf"/>
</dbReference>
<dbReference type="InterPro" id="IPR001227">
    <property type="entry name" value="Ac_transferase_dom_sf"/>
</dbReference>
<dbReference type="InterPro" id="IPR049552">
    <property type="entry name" value="PKS_DH_N"/>
</dbReference>
<keyword evidence="5" id="KW-0808">Transferase</keyword>
<evidence type="ECO:0000256" key="1">
    <source>
        <dbReference type="ARBA" id="ARBA00001957"/>
    </source>
</evidence>
<sequence length="2073" mass="214522">MSNEEKLRDYLKRVSAELATTRERLRAAEDRSREPIAVVGTACRLPGGADSAEGLWELVCAGTDAVGPYPLNRGWDIDGLFGPDSGAGGFLADATGFDPEFFGISPREALAMDPQQRLALEVSWEALEHAGIDPAAVRGTAAGVFAGAFASGYAGGPAGSLQDEIRSGHLLTGLTTSVLSGRIAYTLGLEGPAVTVDTACSSSLVAVHLAMQSLRSGECALALAGGVTVHATPEWLVWFTRQGGLASDGRCKAYGESADGMGMAEGAGMLVLEKLSDAQRNRHRVLAVLRGSAVNSDGASNGLTAPNGPAQQRVIRAALVDAGLGPGEVDVVEGHGTGTRLGDPIEAQALVQTYGAGHDAGRPLLLGTVKSNIGHTQAAAGVAGILKMVSALRAGVVPPTLHATEPSSRVDWSAGTVALVTEPTPWPECGRPRRGGVSSFGISGTNAHLILEQAPEPLGEQPGRELPVIPWLFSARTPEVLPARIEQNRALLSEVDPVDAAWSLASSRASLPHRAAVVGHSRAELRSSADHLVGESGSVGKTAFVFSGQGAQRLRMGHELCEAYPVFAETFKAVCAELDDQLGAALESERIHETEWAQAGLFAVEVSLVALLKRWGVAPEFVAGHSIGELAAAYVAGVWSLPDACKLVTARGRLMQALPGGGAMVAVTAAEDDVVAALVEGAGIASVNGPRSVVVSGVEAAVLATVEALGEVRSRRLTVSHAFHSPLMEPMLAEFREVAEALTYHRPTAALVSGVTGEPVTDQVCDPEYWVRHVREPVRFADTLASLREAGVRTFVEIGPDAALTPMADPAAGEAWLPVLRRERHEPTTLVTAVAGLHVRGGHVDWPAFFSGTGANLVDLPSYPFRRTRLWLDGAVTDAGGLGLSTVEHPLLGAALDVAGDDGVVLTGRVSRRSHPWLAEHVVAGNTLVPGTALVELAVRAGDETGCPRVAELLIEQPLVLPERDAVRLQVTVAAPDGNGGRAIEIHSRATGEWTRHATGTLAPLKAGEPADLSTWPPTGSIPVDLEDFYPTLAGNGLTYGPAFQGVQAAWREGDDLYAEVSLPDGLTAHGFGVHPALFDASLHILGLSGGTRVPFAWSDVVVHAEGATAARVQLSPVGEGVRVTLADATGAPLATVGSLSLRTFTPGASAVAREALFRVDWHPAGASGDTAGWAVLGDLDLPGTKRFAELADLIDAVRSGADLPPIVAVRCPADGASGALDLVQRWVAAEDLASAQLLVITERAVDAGPGAPVRPEAAPAWGLLRVAAAEHPGRLLLSDVDDSIPGPLLAAGVALGEPEFAVRNGELRVPRLVRAAAELTIPSGAADRGDWSLGYAGQGTLENLTLGKVDNTRPLGPGEVRVGVRAAGVNFRDVLTVLGVYPGPAGPLGLEAAGVVLEVAEDVDRFQVGDPVMGIFTSAFSPVAITDARLLLPVPADWSWAEAAAAPVAYATAQHALVGLAGLGAGESVLVHAAAGGVGQAAVQIAHHRGAEVFGTASPAKWPVVRALGCDRLASSRTLDFEAEFTGGIDVVLNALTGEFIDASLRLMAPGGRFVEMGKTDPRDPAEVRRDHDVRYEAFDLLSEGVGTMGPVLAALAPLLADGVLRPLPVTCWDVRQAAEAFRYLSQGRNVGKVVLTFPAPADPQGTVLVTGASGALGRLVAKHVVSARRARHVVLASRRGMAAEGMPGTVAALAALGAQVRVVACDAADRGGMAALLGTIPDTTPLKVVVHAAGVLDDALVGALTPARVDSVMRPKAGGALVLHELTRHHDLDAFVLFSSVTGIWGTPGQGNYAAANAFLDALAAHRHRLGLPATSLAWGPWRSESGMAGKLTDADWQRLARRGLHPLSDSDGLALLDAAVAAGDPVLVPARVDVSGRDGAETPPLLSALVHRKHIRTTAAVAVPAASGLTARLAGLAAGDRHEAVLQVVRTQAALVLGLAGPAAVGAQRSFRDLGFDSLTAVELRNRLSAATDLQLSPTLVFDYPAPAALATHLLAELDGGPGAGPLTAALEDLGPLLAALTDPAEKAKVSSRLETLLHDLRAAPPEDDAALEDATDDELFDLIDDELGI</sequence>
<dbReference type="InterPro" id="IPR014031">
    <property type="entry name" value="Ketoacyl_synth_C"/>
</dbReference>
<dbReference type="InterPro" id="IPR014043">
    <property type="entry name" value="Acyl_transferase_dom"/>
</dbReference>
<dbReference type="InterPro" id="IPR020843">
    <property type="entry name" value="ER"/>
</dbReference>
<dbReference type="InterPro" id="IPR042104">
    <property type="entry name" value="PKS_dehydratase_sf"/>
</dbReference>
<dbReference type="InterPro" id="IPR016039">
    <property type="entry name" value="Thiolase-like"/>
</dbReference>
<proteinExistence type="predicted"/>
<dbReference type="Pfam" id="PF22953">
    <property type="entry name" value="SpnB_Rossmann"/>
    <property type="match status" value="1"/>
</dbReference>
<evidence type="ECO:0000256" key="7">
    <source>
        <dbReference type="ARBA" id="ARBA00023268"/>
    </source>
</evidence>
<dbReference type="SUPFAM" id="SSF47336">
    <property type="entry name" value="ACP-like"/>
    <property type="match status" value="1"/>
</dbReference>
<dbReference type="Pfam" id="PF02801">
    <property type="entry name" value="Ketoacyl-synt_C"/>
    <property type="match status" value="1"/>
</dbReference>
<dbReference type="CDD" id="cd05195">
    <property type="entry name" value="enoyl_red"/>
    <property type="match status" value="1"/>
</dbReference>
<dbReference type="Pfam" id="PF08990">
    <property type="entry name" value="Docking"/>
    <property type="match status" value="1"/>
</dbReference>
<dbReference type="CDD" id="cd00833">
    <property type="entry name" value="PKS"/>
    <property type="match status" value="1"/>
</dbReference>
<dbReference type="InterPro" id="IPR020841">
    <property type="entry name" value="PKS_Beta-ketoAc_synthase_dom"/>
</dbReference>
<reference evidence="14" key="1">
    <citation type="journal article" date="2019" name="Int. J. Syst. Evol. Microbiol.">
        <title>The Global Catalogue of Microorganisms (GCM) 10K type strain sequencing project: providing services to taxonomists for standard genome sequencing and annotation.</title>
        <authorList>
            <consortium name="The Broad Institute Genomics Platform"/>
            <consortium name="The Broad Institute Genome Sequencing Center for Infectious Disease"/>
            <person name="Wu L."/>
            <person name="Ma J."/>
        </authorList>
    </citation>
    <scope>NUCLEOTIDE SEQUENCE [LARGE SCALE GENOMIC DNA]</scope>
    <source>
        <strain evidence="14">JCM 16898</strain>
    </source>
</reference>
<dbReference type="Pfam" id="PF14765">
    <property type="entry name" value="PS-DH"/>
    <property type="match status" value="1"/>
</dbReference>
<dbReference type="SMART" id="SM01294">
    <property type="entry name" value="PKS_PP_betabranch"/>
    <property type="match status" value="1"/>
</dbReference>
<dbReference type="CDD" id="cd08956">
    <property type="entry name" value="KR_3_FAS_SDR_x"/>
    <property type="match status" value="1"/>
</dbReference>
<evidence type="ECO:0000259" key="10">
    <source>
        <dbReference type="PROSITE" id="PS50075"/>
    </source>
</evidence>
<dbReference type="Pfam" id="PF08240">
    <property type="entry name" value="ADH_N"/>
    <property type="match status" value="1"/>
</dbReference>
<dbReference type="SUPFAM" id="SSF53901">
    <property type="entry name" value="Thiolase-like"/>
    <property type="match status" value="1"/>
</dbReference>
<dbReference type="InterPro" id="IPR006162">
    <property type="entry name" value="Ppantetheine_attach_site"/>
</dbReference>
<dbReference type="PANTHER" id="PTHR43775:SF51">
    <property type="entry name" value="INACTIVE PHENOLPHTHIOCEROL SYNTHESIS POLYKETIDE SYNTHASE TYPE I PKS1-RELATED"/>
    <property type="match status" value="1"/>
</dbReference>
<dbReference type="InterPro" id="IPR020807">
    <property type="entry name" value="PKS_DH"/>
</dbReference>
<protein>
    <submittedName>
        <fullName evidence="13">Uncharacterized protein</fullName>
    </submittedName>
</protein>
<dbReference type="SMART" id="SM00825">
    <property type="entry name" value="PKS_KS"/>
    <property type="match status" value="1"/>
</dbReference>
<dbReference type="InterPro" id="IPR036299">
    <property type="entry name" value="Polyketide_synth_docking_sf"/>
</dbReference>
<evidence type="ECO:0000256" key="4">
    <source>
        <dbReference type="ARBA" id="ARBA00022553"/>
    </source>
</evidence>
<dbReference type="Proteomes" id="UP001500689">
    <property type="component" value="Unassembled WGS sequence"/>
</dbReference>
<dbReference type="Pfam" id="PF16197">
    <property type="entry name" value="KAsynt_C_assoc"/>
    <property type="match status" value="1"/>
</dbReference>
<dbReference type="InterPro" id="IPR055123">
    <property type="entry name" value="SpnB-like_Rossmann"/>
</dbReference>
<dbReference type="InterPro" id="IPR032821">
    <property type="entry name" value="PKS_assoc"/>
</dbReference>
<dbReference type="Gene3D" id="3.40.366.10">
    <property type="entry name" value="Malonyl-Coenzyme A Acyl Carrier Protein, domain 2"/>
    <property type="match status" value="1"/>
</dbReference>
<name>A0ABP6YL11_9PSEU</name>
<dbReference type="Pfam" id="PF08659">
    <property type="entry name" value="KR"/>
    <property type="match status" value="1"/>
</dbReference>
<dbReference type="InterPro" id="IPR049900">
    <property type="entry name" value="PKS_mFAS_DH"/>
</dbReference>
<dbReference type="PANTHER" id="PTHR43775">
    <property type="entry name" value="FATTY ACID SYNTHASE"/>
    <property type="match status" value="1"/>
</dbReference>
<dbReference type="PROSITE" id="PS00606">
    <property type="entry name" value="KS3_1"/>
    <property type="match status" value="1"/>
</dbReference>
<dbReference type="InterPro" id="IPR013154">
    <property type="entry name" value="ADH-like_N"/>
</dbReference>